<dbReference type="EMBL" id="NPIC01000011">
    <property type="protein sequence ID" value="RDL32108.1"/>
    <property type="molecule type" value="Genomic_DNA"/>
</dbReference>
<evidence type="ECO:0000256" key="1">
    <source>
        <dbReference type="SAM" id="MobiDB-lite"/>
    </source>
</evidence>
<dbReference type="InterPro" id="IPR036987">
    <property type="entry name" value="SRA-YDG_sf"/>
</dbReference>
<feature type="compositionally biased region" description="Polar residues" evidence="1">
    <location>
        <begin position="19"/>
        <end position="29"/>
    </location>
</feature>
<feature type="compositionally biased region" description="Polar residues" evidence="1">
    <location>
        <begin position="95"/>
        <end position="105"/>
    </location>
</feature>
<dbReference type="OrthoDB" id="3244603at2759"/>
<feature type="region of interest" description="Disordered" evidence="1">
    <location>
        <begin position="68"/>
        <end position="114"/>
    </location>
</feature>
<protein>
    <recommendedName>
        <fullName evidence="4">YDG domain-containing protein</fullName>
    </recommendedName>
</protein>
<evidence type="ECO:0000313" key="3">
    <source>
        <dbReference type="Proteomes" id="UP000254866"/>
    </source>
</evidence>
<evidence type="ECO:0008006" key="4">
    <source>
        <dbReference type="Google" id="ProtNLM"/>
    </source>
</evidence>
<dbReference type="InterPro" id="IPR015947">
    <property type="entry name" value="PUA-like_sf"/>
</dbReference>
<dbReference type="STRING" id="2656787.A0A370TCX5"/>
<proteinExistence type="predicted"/>
<accession>A0A370TCX5</accession>
<dbReference type="RefSeq" id="XP_031866040.1">
    <property type="nucleotide sequence ID" value="XM_032018133.1"/>
</dbReference>
<feature type="region of interest" description="Disordered" evidence="1">
    <location>
        <begin position="1"/>
        <end position="29"/>
    </location>
</feature>
<organism evidence="2 3">
    <name type="scientific">Venustampulla echinocandica</name>
    <dbReference type="NCBI Taxonomy" id="2656787"/>
    <lineage>
        <taxon>Eukaryota</taxon>
        <taxon>Fungi</taxon>
        <taxon>Dikarya</taxon>
        <taxon>Ascomycota</taxon>
        <taxon>Pezizomycotina</taxon>
        <taxon>Leotiomycetes</taxon>
        <taxon>Helotiales</taxon>
        <taxon>Pleuroascaceae</taxon>
        <taxon>Venustampulla</taxon>
    </lineage>
</organism>
<dbReference type="GeneID" id="43602359"/>
<name>A0A370TCX5_9HELO</name>
<keyword evidence="3" id="KW-1185">Reference proteome</keyword>
<dbReference type="AlphaFoldDB" id="A0A370TCX5"/>
<dbReference type="Gene3D" id="2.30.280.10">
    <property type="entry name" value="SRA-YDG"/>
    <property type="match status" value="1"/>
</dbReference>
<evidence type="ECO:0000313" key="2">
    <source>
        <dbReference type="EMBL" id="RDL32108.1"/>
    </source>
</evidence>
<sequence>MIPSGMSRQSHFDAAPSKSEVSNLPTTQEPNRWVTAKEVFKYPRFMAKRFPSILTVNYGPGRVQRSIPTANSAKMDQAIAPETSKTGEVDGGNEGSNNNKASPHQTPWEMPKVDDPAAPTLRLRRDSMDSDRTITPATIKTGQAEEGNEGLTRNVDDAANSSLNRDQEQIIAPSAPKLGEVDGGKAGFYHTMAPRLGELPRGRNSTNSSPSIGRRLKGVLPQLPSWILNNMEFEEYGFDDFDDFFDNQAVGYPTCYSGCPCENTFPSRGEWDRRTQDHYHKLVDLYRATLKTHGINLQEIKAIAVLLNGLLEMERDEKLSFWLLLERIKDVIYTRLDKLLEDILKADFACFTQVSGWSRGKFEDGIAILTQEVIPMARRLQMKWQHEYNDRYFDIDKVRCKDMQLNGALHHVAFNPEHKQDGNLFIIRELSSTLESPLNAKTWGNQGFKVGRWYLNIWCAARDGMVGNPANIATEESPGEVTALALLTGTEVDGSTPGTYEYTLESPAQDINFSMLTQGGRPIRLLRGHLLKSKYAPAAGIRFDGLYTLSGDGHRIIDEGTNSCRLILTLTQYAQSTSRYPGPNPPHAELNLIPRPSQLDEWKLYNDLLVKWNEAQEAADTETPTAATVFQVKSPVDREVEMED</sequence>
<comment type="caution">
    <text evidence="2">The sequence shown here is derived from an EMBL/GenBank/DDBJ whole genome shotgun (WGS) entry which is preliminary data.</text>
</comment>
<dbReference type="SUPFAM" id="SSF88697">
    <property type="entry name" value="PUA domain-like"/>
    <property type="match status" value="1"/>
</dbReference>
<reference evidence="2 3" key="1">
    <citation type="journal article" date="2018" name="IMA Fungus">
        <title>IMA Genome-F 9: Draft genome sequence of Annulohypoxylon stygium, Aspergillus mulundensis, Berkeleyomyces basicola (syn. Thielaviopsis basicola), Ceratocystis smalleyi, two Cercospora beticola strains, Coleophoma cylindrospora, Fusarium fracticaudum, Phialophora cf. hyalina, and Morchella septimelata.</title>
        <authorList>
            <person name="Wingfield B.D."/>
            <person name="Bills G.F."/>
            <person name="Dong Y."/>
            <person name="Huang W."/>
            <person name="Nel W.J."/>
            <person name="Swalarsk-Parry B.S."/>
            <person name="Vaghefi N."/>
            <person name="Wilken P.M."/>
            <person name="An Z."/>
            <person name="de Beer Z.W."/>
            <person name="De Vos L."/>
            <person name="Chen L."/>
            <person name="Duong T.A."/>
            <person name="Gao Y."/>
            <person name="Hammerbacher A."/>
            <person name="Kikkert J.R."/>
            <person name="Li Y."/>
            <person name="Li H."/>
            <person name="Li K."/>
            <person name="Li Q."/>
            <person name="Liu X."/>
            <person name="Ma X."/>
            <person name="Naidoo K."/>
            <person name="Pethybridge S.J."/>
            <person name="Sun J."/>
            <person name="Steenkamp E.T."/>
            <person name="van der Nest M.A."/>
            <person name="van Wyk S."/>
            <person name="Wingfield M.J."/>
            <person name="Xiong C."/>
            <person name="Yue Q."/>
            <person name="Zhang X."/>
        </authorList>
    </citation>
    <scope>NUCLEOTIDE SEQUENCE [LARGE SCALE GENOMIC DNA]</scope>
    <source>
        <strain evidence="2 3">BP 5553</strain>
    </source>
</reference>
<dbReference type="Proteomes" id="UP000254866">
    <property type="component" value="Unassembled WGS sequence"/>
</dbReference>
<gene>
    <name evidence="2" type="ORF">BP5553_09510</name>
</gene>